<dbReference type="AlphaFoldDB" id="A0A1M5S3V4"/>
<proteinExistence type="predicted"/>
<dbReference type="SUPFAM" id="SSF160148">
    <property type="entry name" value="CPE0013-like"/>
    <property type="match status" value="1"/>
</dbReference>
<dbReference type="PANTHER" id="PTHR39450">
    <property type="entry name" value="MOLYBDOPTERIN OXIDOREDUCTASE, 4FE-4S CLUSTER-BINDING SUBUNIT"/>
    <property type="match status" value="1"/>
</dbReference>
<dbReference type="Proteomes" id="UP000184389">
    <property type="component" value="Unassembled WGS sequence"/>
</dbReference>
<evidence type="ECO:0000313" key="1">
    <source>
        <dbReference type="EMBL" id="SHH32968.1"/>
    </source>
</evidence>
<dbReference type="Pfam" id="PF07892">
    <property type="entry name" value="DUF1667"/>
    <property type="match status" value="1"/>
</dbReference>
<evidence type="ECO:0000313" key="2">
    <source>
        <dbReference type="Proteomes" id="UP000184389"/>
    </source>
</evidence>
<sequence length="128" mass="14328">MEQYEKTCIVCPRGCRLTITKDDTKEWGYIVEGNTCKRGEEYGIKEVTNPTRVLTSTVKLKNSSHKRLPVVTKGSIPKGKMFDCMKVINKVEIEPPIREGDIVIENILNTGVDLISARSIGSVVDFKP</sequence>
<dbReference type="PANTHER" id="PTHR39450:SF1">
    <property type="entry name" value="DUF1667 DOMAIN-CONTAINING PROTEIN"/>
    <property type="match status" value="1"/>
</dbReference>
<protein>
    <submittedName>
        <fullName evidence="1">CxxC motif-containing protein</fullName>
    </submittedName>
</protein>
<dbReference type="InterPro" id="IPR012460">
    <property type="entry name" value="DUF1667"/>
</dbReference>
<dbReference type="STRING" id="1123281.SAMN02745180_00061"/>
<name>A0A1M5S3V4_9FIRM</name>
<gene>
    <name evidence="1" type="ORF">SAMN02745180_00061</name>
</gene>
<keyword evidence="2" id="KW-1185">Reference proteome</keyword>
<organism evidence="1 2">
    <name type="scientific">Sporanaerobacter acetigenes DSM 13106</name>
    <dbReference type="NCBI Taxonomy" id="1123281"/>
    <lineage>
        <taxon>Bacteria</taxon>
        <taxon>Bacillati</taxon>
        <taxon>Bacillota</taxon>
        <taxon>Tissierellia</taxon>
        <taxon>Tissierellales</taxon>
        <taxon>Sporanaerobacteraceae</taxon>
        <taxon>Sporanaerobacter</taxon>
    </lineage>
</organism>
<dbReference type="Gene3D" id="3.10.530.10">
    <property type="entry name" value="CPE0013-like"/>
    <property type="match status" value="1"/>
</dbReference>
<dbReference type="InterPro" id="IPR036593">
    <property type="entry name" value="CPE0013-like_sf"/>
</dbReference>
<accession>A0A1M5S3V4</accession>
<reference evidence="1 2" key="1">
    <citation type="submission" date="2016-11" db="EMBL/GenBank/DDBJ databases">
        <authorList>
            <person name="Jaros S."/>
            <person name="Januszkiewicz K."/>
            <person name="Wedrychowicz H."/>
        </authorList>
    </citation>
    <scope>NUCLEOTIDE SEQUENCE [LARGE SCALE GENOMIC DNA]</scope>
    <source>
        <strain evidence="1 2">DSM 13106</strain>
    </source>
</reference>
<dbReference type="EMBL" id="FQXR01000002">
    <property type="protein sequence ID" value="SHH32968.1"/>
    <property type="molecule type" value="Genomic_DNA"/>
</dbReference>
<dbReference type="OrthoDB" id="9811531at2"/>
<dbReference type="RefSeq" id="WP_072742539.1">
    <property type="nucleotide sequence ID" value="NZ_FQXR01000002.1"/>
</dbReference>